<dbReference type="Pfam" id="PF01926">
    <property type="entry name" value="MMR_HSR1"/>
    <property type="match status" value="1"/>
</dbReference>
<evidence type="ECO:0000256" key="5">
    <source>
        <dbReference type="SAM" id="MobiDB-lite"/>
    </source>
</evidence>
<dbReference type="AlphaFoldDB" id="A0A815P070"/>
<comment type="caution">
    <text evidence="7">The sequence shown here is derived from an EMBL/GenBank/DDBJ whole genome shotgun (WGS) entry which is preliminary data.</text>
</comment>
<proteinExistence type="predicted"/>
<protein>
    <recommendedName>
        <fullName evidence="6">LIM zinc-binding domain-containing protein</fullName>
    </recommendedName>
</protein>
<keyword evidence="1 4" id="KW-0479">Metal-binding</keyword>
<keyword evidence="2 4" id="KW-0862">Zinc</keyword>
<dbReference type="SMART" id="SM00132">
    <property type="entry name" value="LIM"/>
    <property type="match status" value="1"/>
</dbReference>
<dbReference type="InterPro" id="IPR027417">
    <property type="entry name" value="P-loop_NTPase"/>
</dbReference>
<dbReference type="Gene3D" id="3.40.50.300">
    <property type="entry name" value="P-loop containing nucleotide triphosphate hydrolases"/>
    <property type="match status" value="1"/>
</dbReference>
<dbReference type="PROSITE" id="PS00478">
    <property type="entry name" value="LIM_DOMAIN_1"/>
    <property type="match status" value="1"/>
</dbReference>
<dbReference type="GO" id="GO:0046872">
    <property type="term" value="F:metal ion binding"/>
    <property type="evidence" value="ECO:0007669"/>
    <property type="project" value="UniProtKB-KW"/>
</dbReference>
<dbReference type="Proteomes" id="UP000663834">
    <property type="component" value="Unassembled WGS sequence"/>
</dbReference>
<feature type="compositionally biased region" description="Basic and acidic residues" evidence="5">
    <location>
        <begin position="72"/>
        <end position="96"/>
    </location>
</feature>
<evidence type="ECO:0000259" key="6">
    <source>
        <dbReference type="PROSITE" id="PS50023"/>
    </source>
</evidence>
<reference evidence="7" key="1">
    <citation type="submission" date="2021-02" db="EMBL/GenBank/DDBJ databases">
        <authorList>
            <person name="Nowell W R."/>
        </authorList>
    </citation>
    <scope>NUCLEOTIDE SEQUENCE</scope>
</reference>
<evidence type="ECO:0000256" key="3">
    <source>
        <dbReference type="ARBA" id="ARBA00023038"/>
    </source>
</evidence>
<keyword evidence="3 4" id="KW-0440">LIM domain</keyword>
<feature type="region of interest" description="Disordered" evidence="5">
    <location>
        <begin position="72"/>
        <end position="104"/>
    </location>
</feature>
<dbReference type="Pfam" id="PF00412">
    <property type="entry name" value="LIM"/>
    <property type="match status" value="1"/>
</dbReference>
<dbReference type="InterPro" id="IPR006073">
    <property type="entry name" value="GTP-bd"/>
</dbReference>
<dbReference type="PROSITE" id="PS50023">
    <property type="entry name" value="LIM_DOMAIN_2"/>
    <property type="match status" value="1"/>
</dbReference>
<organism evidence="7 8">
    <name type="scientific">Rotaria magnacalcarata</name>
    <dbReference type="NCBI Taxonomy" id="392030"/>
    <lineage>
        <taxon>Eukaryota</taxon>
        <taxon>Metazoa</taxon>
        <taxon>Spiralia</taxon>
        <taxon>Gnathifera</taxon>
        <taxon>Rotifera</taxon>
        <taxon>Eurotatoria</taxon>
        <taxon>Bdelloidea</taxon>
        <taxon>Philodinida</taxon>
        <taxon>Philodinidae</taxon>
        <taxon>Rotaria</taxon>
    </lineage>
</organism>
<sequence>MASCCICHERVFIAECVTFNEKVYHKRCFKCKQCGVLLRLNVARSFYKEPYCNHHSPQTTKPVEVIINNSENHEITDMPPEKPLRLNTSELDKDKATSSVDTSSDLNDRKATLATGYDAFQFQVELAAQNFTVDPITQQKIFRMFSEFNIIVCGPARVGKSSLINAICGRKLAQSNPGLDSCTKAISRFVLNERVQVNDESMTYTYNFWDTPGFESWNENDIRTNFSNIMNKPKSDPLCLIYCASPSCFADTKQVKWILEICISERKILCALVVTNKWAGQKEQRMAVLQKYKELLSDYHSQTSEDENGIVYFGNVALCTMVNSQSYIDEDQAIAYPPTGVDALIEGIMNCLEDDGKVFHWCMAAIQRKGIINNVVRSIKAGAINVKEFLASLLNNQTIDPILLSLATDQQLTTIEYLVIDHSCNCNALSTIVYYTPKLYHLHMSHSIQYFIINGQFPFSGLNNLLSCLPQLRHISIEAFVNSNDTVKTDDLSYCIQLPYLKYVSCKLNSIDFNKFEDIIKKYFNYVEILRLTTNSDETYLNAKRWQQLIVSHIPYLRIFDIKYQCSIGNKHDIIKQFS</sequence>
<name>A0A815P070_9BILA</name>
<evidence type="ECO:0000313" key="7">
    <source>
        <dbReference type="EMBL" id="CAF1438506.1"/>
    </source>
</evidence>
<accession>A0A815P070</accession>
<dbReference type="Gene3D" id="3.80.10.10">
    <property type="entry name" value="Ribonuclease Inhibitor"/>
    <property type="match status" value="1"/>
</dbReference>
<dbReference type="SUPFAM" id="SSF52540">
    <property type="entry name" value="P-loop containing nucleoside triphosphate hydrolases"/>
    <property type="match status" value="1"/>
</dbReference>
<dbReference type="InterPro" id="IPR032675">
    <property type="entry name" value="LRR_dom_sf"/>
</dbReference>
<dbReference type="CDD" id="cd00882">
    <property type="entry name" value="Ras_like_GTPase"/>
    <property type="match status" value="1"/>
</dbReference>
<feature type="domain" description="LIM zinc-binding" evidence="6">
    <location>
        <begin position="2"/>
        <end position="62"/>
    </location>
</feature>
<evidence type="ECO:0000256" key="2">
    <source>
        <dbReference type="ARBA" id="ARBA00022833"/>
    </source>
</evidence>
<evidence type="ECO:0000313" key="8">
    <source>
        <dbReference type="Proteomes" id="UP000663834"/>
    </source>
</evidence>
<dbReference type="OrthoDB" id="8954335at2759"/>
<dbReference type="InterPro" id="IPR001781">
    <property type="entry name" value="Znf_LIM"/>
</dbReference>
<dbReference type="Gene3D" id="2.10.110.10">
    <property type="entry name" value="Cysteine Rich Protein"/>
    <property type="match status" value="1"/>
</dbReference>
<evidence type="ECO:0000256" key="4">
    <source>
        <dbReference type="PROSITE-ProRule" id="PRU00125"/>
    </source>
</evidence>
<dbReference type="EMBL" id="CAJNOW010005060">
    <property type="protein sequence ID" value="CAF1438506.1"/>
    <property type="molecule type" value="Genomic_DNA"/>
</dbReference>
<dbReference type="GO" id="GO:0005525">
    <property type="term" value="F:GTP binding"/>
    <property type="evidence" value="ECO:0007669"/>
    <property type="project" value="InterPro"/>
</dbReference>
<gene>
    <name evidence="7" type="ORF">KQP761_LOCUS11394</name>
</gene>
<evidence type="ECO:0000256" key="1">
    <source>
        <dbReference type="ARBA" id="ARBA00022723"/>
    </source>
</evidence>